<dbReference type="InterPro" id="IPR004045">
    <property type="entry name" value="Glutathione_S-Trfase_N"/>
</dbReference>
<accession>A0A834IWB6</accession>
<gene>
    <name evidence="8" type="ORF">GWI33_006016</name>
</gene>
<name>A0A834IWB6_RHYFE</name>
<feature type="domain" description="GST C-terminal" evidence="7">
    <location>
        <begin position="82"/>
        <end position="203"/>
    </location>
</feature>
<dbReference type="SFLD" id="SFLDG00363">
    <property type="entry name" value="AMPS_(cytGST):_Alpha-__Mu-__Pi"/>
    <property type="match status" value="1"/>
</dbReference>
<dbReference type="CDD" id="cd03192">
    <property type="entry name" value="GST_C_Sigma_like"/>
    <property type="match status" value="1"/>
</dbReference>
<organism evidence="8 9">
    <name type="scientific">Rhynchophorus ferrugineus</name>
    <name type="common">Red palm weevil</name>
    <name type="synonym">Curculio ferrugineus</name>
    <dbReference type="NCBI Taxonomy" id="354439"/>
    <lineage>
        <taxon>Eukaryota</taxon>
        <taxon>Metazoa</taxon>
        <taxon>Ecdysozoa</taxon>
        <taxon>Arthropoda</taxon>
        <taxon>Hexapoda</taxon>
        <taxon>Insecta</taxon>
        <taxon>Pterygota</taxon>
        <taxon>Neoptera</taxon>
        <taxon>Endopterygota</taxon>
        <taxon>Coleoptera</taxon>
        <taxon>Polyphaga</taxon>
        <taxon>Cucujiformia</taxon>
        <taxon>Curculionidae</taxon>
        <taxon>Dryophthorinae</taxon>
        <taxon>Rhynchophorus</taxon>
    </lineage>
</organism>
<dbReference type="FunFam" id="1.20.1050.10:FF:000030">
    <property type="entry name" value="Glutathione S-transferase S1"/>
    <property type="match status" value="1"/>
</dbReference>
<dbReference type="InterPro" id="IPR010987">
    <property type="entry name" value="Glutathione-S-Trfase_C-like"/>
</dbReference>
<sequence>MAPKYKLIYFDTIGAAESIRYIFAYANQEYEDVRISREQWPQLKDSTPFGKIPVLEIDGKQIPQSMSIARYLARQFNLAGKDEWEALQCDYLVDTLGDLKKEIAKITYEPDPDTAAAIKKKVLEENFPFYLEKFETIIANNCGFTVGSQITWSDLVFAVTLSNFKHRIPDILNKYSALQEFLTKIHNLPSIKAWLERRPPSQPTKV</sequence>
<keyword evidence="3" id="KW-0808">Transferase</keyword>
<dbReference type="Proteomes" id="UP000625711">
    <property type="component" value="Unassembled WGS sequence"/>
</dbReference>
<reference evidence="8" key="1">
    <citation type="submission" date="2020-08" db="EMBL/GenBank/DDBJ databases">
        <title>Genome sequencing and assembly of the red palm weevil Rhynchophorus ferrugineus.</title>
        <authorList>
            <person name="Dias G.B."/>
            <person name="Bergman C.M."/>
            <person name="Manee M."/>
        </authorList>
    </citation>
    <scope>NUCLEOTIDE SEQUENCE</scope>
    <source>
        <strain evidence="8">AA-2017</strain>
        <tissue evidence="8">Whole larva</tissue>
    </source>
</reference>
<dbReference type="AlphaFoldDB" id="A0A834IWB6"/>
<dbReference type="PROSITE" id="PS50404">
    <property type="entry name" value="GST_NTER"/>
    <property type="match status" value="1"/>
</dbReference>
<dbReference type="GO" id="GO:0004602">
    <property type="term" value="F:glutathione peroxidase activity"/>
    <property type="evidence" value="ECO:0007669"/>
    <property type="project" value="UniProtKB-ARBA"/>
</dbReference>
<feature type="domain" description="GST N-terminal" evidence="6">
    <location>
        <begin position="3"/>
        <end position="80"/>
    </location>
</feature>
<evidence type="ECO:0000259" key="7">
    <source>
        <dbReference type="PROSITE" id="PS50405"/>
    </source>
</evidence>
<comment type="subunit">
    <text evidence="1">Homodimer.</text>
</comment>
<evidence type="ECO:0000259" key="6">
    <source>
        <dbReference type="PROSITE" id="PS50404"/>
    </source>
</evidence>
<dbReference type="InterPro" id="IPR036282">
    <property type="entry name" value="Glutathione-S-Trfase_C_sf"/>
</dbReference>
<evidence type="ECO:0000313" key="8">
    <source>
        <dbReference type="EMBL" id="KAF7287674.1"/>
    </source>
</evidence>
<dbReference type="EMBL" id="JAACXV010000004">
    <property type="protein sequence ID" value="KAF7287674.1"/>
    <property type="molecule type" value="Genomic_DNA"/>
</dbReference>
<dbReference type="SUPFAM" id="SSF47616">
    <property type="entry name" value="GST C-terminal domain-like"/>
    <property type="match status" value="1"/>
</dbReference>
<protein>
    <recommendedName>
        <fullName evidence="2">glutathione transferase</fullName>
        <ecNumber evidence="2">2.5.1.18</ecNumber>
    </recommendedName>
</protein>
<dbReference type="InterPro" id="IPR050213">
    <property type="entry name" value="GST_superfamily"/>
</dbReference>
<evidence type="ECO:0000313" key="9">
    <source>
        <dbReference type="Proteomes" id="UP000625711"/>
    </source>
</evidence>
<evidence type="ECO:0000256" key="1">
    <source>
        <dbReference type="ARBA" id="ARBA00011738"/>
    </source>
</evidence>
<comment type="similarity">
    <text evidence="4">Belongs to the GST superfamily. Sigma family.</text>
</comment>
<dbReference type="Pfam" id="PF02798">
    <property type="entry name" value="GST_N"/>
    <property type="match status" value="1"/>
</dbReference>
<evidence type="ECO:0000256" key="4">
    <source>
        <dbReference type="ARBA" id="ARBA00038317"/>
    </source>
</evidence>
<dbReference type="Pfam" id="PF14497">
    <property type="entry name" value="GST_C_3"/>
    <property type="match status" value="1"/>
</dbReference>
<dbReference type="Gene3D" id="3.40.30.10">
    <property type="entry name" value="Glutaredoxin"/>
    <property type="match status" value="1"/>
</dbReference>
<dbReference type="OrthoDB" id="414243at2759"/>
<proteinExistence type="inferred from homology"/>
<dbReference type="EC" id="2.5.1.18" evidence="2"/>
<dbReference type="GO" id="GO:0006749">
    <property type="term" value="P:glutathione metabolic process"/>
    <property type="evidence" value="ECO:0007669"/>
    <property type="project" value="TreeGrafter"/>
</dbReference>
<dbReference type="InterPro" id="IPR036249">
    <property type="entry name" value="Thioredoxin-like_sf"/>
</dbReference>
<dbReference type="FunFam" id="3.40.30.10:FF:000035">
    <property type="entry name" value="hematopoietic prostaglandin D synthase"/>
    <property type="match status" value="1"/>
</dbReference>
<dbReference type="InterPro" id="IPR004046">
    <property type="entry name" value="GST_C"/>
</dbReference>
<evidence type="ECO:0000256" key="2">
    <source>
        <dbReference type="ARBA" id="ARBA00012452"/>
    </source>
</evidence>
<dbReference type="SUPFAM" id="SSF52833">
    <property type="entry name" value="Thioredoxin-like"/>
    <property type="match status" value="1"/>
</dbReference>
<keyword evidence="9" id="KW-1185">Reference proteome</keyword>
<evidence type="ECO:0000256" key="3">
    <source>
        <dbReference type="ARBA" id="ARBA00022679"/>
    </source>
</evidence>
<dbReference type="PANTHER" id="PTHR11571:SF224">
    <property type="entry name" value="HEMATOPOIETIC PROSTAGLANDIN D SYNTHASE"/>
    <property type="match status" value="1"/>
</dbReference>
<evidence type="ECO:0000256" key="5">
    <source>
        <dbReference type="ARBA" id="ARBA00047960"/>
    </source>
</evidence>
<comment type="catalytic activity">
    <reaction evidence="5">
        <text>RX + glutathione = an S-substituted glutathione + a halide anion + H(+)</text>
        <dbReference type="Rhea" id="RHEA:16437"/>
        <dbReference type="ChEBI" id="CHEBI:15378"/>
        <dbReference type="ChEBI" id="CHEBI:16042"/>
        <dbReference type="ChEBI" id="CHEBI:17792"/>
        <dbReference type="ChEBI" id="CHEBI:57925"/>
        <dbReference type="ChEBI" id="CHEBI:90779"/>
        <dbReference type="EC" id="2.5.1.18"/>
    </reaction>
</comment>
<dbReference type="GO" id="GO:0004364">
    <property type="term" value="F:glutathione transferase activity"/>
    <property type="evidence" value="ECO:0007669"/>
    <property type="project" value="UniProtKB-EC"/>
</dbReference>
<dbReference type="Gene3D" id="1.20.1050.10">
    <property type="match status" value="1"/>
</dbReference>
<dbReference type="CDD" id="cd03039">
    <property type="entry name" value="GST_N_Sigma_like"/>
    <property type="match status" value="1"/>
</dbReference>
<dbReference type="SFLD" id="SFLDG01205">
    <property type="entry name" value="AMPS.1"/>
    <property type="match status" value="1"/>
</dbReference>
<dbReference type="PANTHER" id="PTHR11571">
    <property type="entry name" value="GLUTATHIONE S-TRANSFERASE"/>
    <property type="match status" value="1"/>
</dbReference>
<dbReference type="InterPro" id="IPR040079">
    <property type="entry name" value="Glutathione_S-Trfase"/>
</dbReference>
<dbReference type="SFLD" id="SFLDS00019">
    <property type="entry name" value="Glutathione_Transferase_(cytos"/>
    <property type="match status" value="1"/>
</dbReference>
<dbReference type="PROSITE" id="PS50405">
    <property type="entry name" value="GST_CTER"/>
    <property type="match status" value="1"/>
</dbReference>
<comment type="caution">
    <text evidence="8">The sequence shown here is derived from an EMBL/GenBank/DDBJ whole genome shotgun (WGS) entry which is preliminary data.</text>
</comment>